<reference evidence="2 3" key="1">
    <citation type="submission" date="2016-09" db="EMBL/GenBank/DDBJ databases">
        <title>Chromobacterium muskegensis sp. nov., an insecticidal bacterium isolated from Sphagnum bogs.</title>
        <authorList>
            <person name="Sparks M.E."/>
            <person name="Blackburn M.B."/>
            <person name="Gundersen-Rindal D.E."/>
            <person name="Mitchell A."/>
            <person name="Farrar R."/>
            <person name="Kuhar D."/>
        </authorList>
    </citation>
    <scope>NUCLEOTIDE SEQUENCE [LARGE SCALE GENOMIC DNA]</scope>
    <source>
        <strain evidence="2 3">37-2</strain>
    </source>
</reference>
<dbReference type="InterPro" id="IPR052948">
    <property type="entry name" value="Low_temp-induced_all0457"/>
</dbReference>
<dbReference type="OrthoDB" id="515952at2"/>
<sequence>MENPDSSIYVFNTHIEAEEAIRLLSRSGFDLQKLSLVGKGYHSDEHPVGFYTDGDKIKSWGGVGAFWGGIWGLLFTPAVFFLPGVGLIALAGPLVSTLISVLEGAVVVGGLSALAASLTRIGIPQDRVIKYETLLKSDRYLLVVHGSIDDEMKARAVLEGAKKVKSV</sequence>
<organism evidence="2 3">
    <name type="scientific">Chromobacterium sphagni</name>
    <dbReference type="NCBI Taxonomy" id="1903179"/>
    <lineage>
        <taxon>Bacteria</taxon>
        <taxon>Pseudomonadati</taxon>
        <taxon>Pseudomonadota</taxon>
        <taxon>Betaproteobacteria</taxon>
        <taxon>Neisseriales</taxon>
        <taxon>Chromobacteriaceae</taxon>
        <taxon>Chromobacterium</taxon>
    </lineage>
</organism>
<accession>A0A1S1X5X8</accession>
<keyword evidence="1" id="KW-0472">Membrane</keyword>
<dbReference type="PANTHER" id="PTHR36109">
    <property type="entry name" value="MEMBRANE PROTEIN-RELATED"/>
    <property type="match status" value="1"/>
</dbReference>
<dbReference type="AlphaFoldDB" id="A0A1S1X5X8"/>
<evidence type="ECO:0000313" key="2">
    <source>
        <dbReference type="EMBL" id="OHX14865.1"/>
    </source>
</evidence>
<name>A0A1S1X5X8_9NEIS</name>
<dbReference type="PANTHER" id="PTHR36109:SF2">
    <property type="entry name" value="MEMBRANE PROTEIN"/>
    <property type="match status" value="1"/>
</dbReference>
<protein>
    <submittedName>
        <fullName evidence="2">Permease</fullName>
    </submittedName>
</protein>
<proteinExistence type="predicted"/>
<comment type="caution">
    <text evidence="2">The sequence shown here is derived from an EMBL/GenBank/DDBJ whole genome shotgun (WGS) entry which is preliminary data.</text>
</comment>
<keyword evidence="1" id="KW-0812">Transmembrane</keyword>
<keyword evidence="1" id="KW-1133">Transmembrane helix</keyword>
<evidence type="ECO:0000313" key="3">
    <source>
        <dbReference type="Proteomes" id="UP000180088"/>
    </source>
</evidence>
<feature type="transmembrane region" description="Helical" evidence="1">
    <location>
        <begin position="97"/>
        <end position="118"/>
    </location>
</feature>
<feature type="transmembrane region" description="Helical" evidence="1">
    <location>
        <begin position="65"/>
        <end position="91"/>
    </location>
</feature>
<dbReference type="STRING" id="1903179.BI347_02820"/>
<dbReference type="EMBL" id="MKCS01000001">
    <property type="protein sequence ID" value="OHX14865.1"/>
    <property type="molecule type" value="Genomic_DNA"/>
</dbReference>
<dbReference type="RefSeq" id="WP_071116323.1">
    <property type="nucleotide sequence ID" value="NZ_MKCS01000001.1"/>
</dbReference>
<gene>
    <name evidence="2" type="ORF">BI347_02820</name>
</gene>
<evidence type="ECO:0000256" key="1">
    <source>
        <dbReference type="SAM" id="Phobius"/>
    </source>
</evidence>
<dbReference type="Proteomes" id="UP000180088">
    <property type="component" value="Unassembled WGS sequence"/>
</dbReference>